<keyword evidence="4" id="KW-1185">Reference proteome</keyword>
<name>A0A0B5FUN3_9BACT</name>
<dbReference type="PANTHER" id="PTHR35038">
    <property type="entry name" value="DISSIMILATORY SULFITE REDUCTASE SIRA"/>
    <property type="match status" value="1"/>
</dbReference>
<evidence type="ECO:0000313" key="3">
    <source>
        <dbReference type="EMBL" id="AJF07895.1"/>
    </source>
</evidence>
<reference evidence="3 4" key="1">
    <citation type="journal article" date="2015" name="Genome Announc.">
        <title>Genomes of Geoalkalibacter ferrihydriticus Z-0531T and Geoalkalibacter subterraneus Red1T, Two Haloalkaliphilic Metal-Reducing Deltaproteobacteria.</title>
        <authorList>
            <person name="Badalamenti J.P."/>
            <person name="Krajmalnik-Brown R."/>
            <person name="Torres C.I."/>
            <person name="Bond D.R."/>
        </authorList>
    </citation>
    <scope>NUCLEOTIDE SEQUENCE [LARGE SCALE GENOMIC DNA]</scope>
    <source>
        <strain evidence="3 4">Red1</strain>
    </source>
</reference>
<dbReference type="NCBIfam" id="NF040967">
    <property type="entry name" value="cytc_ExtN"/>
    <property type="match status" value="1"/>
</dbReference>
<dbReference type="InterPro" id="IPR051829">
    <property type="entry name" value="Multiheme_Cytochr_ET"/>
</dbReference>
<dbReference type="AlphaFoldDB" id="A0A0B5FUN3"/>
<gene>
    <name evidence="3" type="ORF">GSUB_03780</name>
</gene>
<dbReference type="InterPro" id="IPR036280">
    <property type="entry name" value="Multihaem_cyt_sf"/>
</dbReference>
<protein>
    <submittedName>
        <fullName evidence="3">Cytochrome C</fullName>
    </submittedName>
</protein>
<evidence type="ECO:0000313" key="4">
    <source>
        <dbReference type="Proteomes" id="UP000035036"/>
    </source>
</evidence>
<sequence length="418" mass="47154">MIVPLIVVLLALLLPIATPSSAEDDCRICHRVDVRGTHADLACADCHGEDAGQRPPGAALSATAIYCQQCHPDTLGVLHGPMAHRQAEQDFVERSWGQADPDFYQNNCAQCHVSNCMDCHGLDGHEIARPAKEDCHACHRGYYVGADYYGYAPREDAQRYQRGLNYGGEHYLKMRPDVHGRAGMECGDCHDMSSLAQGQVASHTCRDCHEPDLEVIEHGIAAHMQKLECYACHSGWAPQEYATFFIRFTEGEVPDYFVLRRDQTAPDYVRSAYLRFQNLPPLGINERGMVSPIRPQFQAYFSEISPEGPVGEPNRKLAAQWKAFFPHTIQRGTPMCDECHDNPQRFLLQNPEDRIYRTDEDGLGLESFWMQEGQTVVNGSFYDAARFERMSRRDSEYVKAYVEKWKNLAEGVDASSQP</sequence>
<dbReference type="SUPFAM" id="SSF48695">
    <property type="entry name" value="Multiheme cytochromes"/>
    <property type="match status" value="1"/>
</dbReference>
<dbReference type="NCBIfam" id="NF040968">
    <property type="entry name" value="FeS_ExtO"/>
    <property type="match status" value="1"/>
</dbReference>
<dbReference type="Gene3D" id="3.90.10.10">
    <property type="entry name" value="Cytochrome C3"/>
    <property type="match status" value="1"/>
</dbReference>
<feature type="signal peptide" evidence="2">
    <location>
        <begin position="1"/>
        <end position="22"/>
    </location>
</feature>
<dbReference type="PANTHER" id="PTHR35038:SF8">
    <property type="entry name" value="C-TYPE POLYHEME CYTOCHROME OMCC"/>
    <property type="match status" value="1"/>
</dbReference>
<keyword evidence="1 2" id="KW-0732">Signal</keyword>
<dbReference type="HOGENOM" id="CLU_054357_0_0_7"/>
<dbReference type="EMBL" id="CP010311">
    <property type="protein sequence ID" value="AJF07895.1"/>
    <property type="molecule type" value="Genomic_DNA"/>
</dbReference>
<organism evidence="3 4">
    <name type="scientific">Geoalkalibacter subterraneus</name>
    <dbReference type="NCBI Taxonomy" id="483547"/>
    <lineage>
        <taxon>Bacteria</taxon>
        <taxon>Pseudomonadati</taxon>
        <taxon>Thermodesulfobacteriota</taxon>
        <taxon>Desulfuromonadia</taxon>
        <taxon>Desulfuromonadales</taxon>
        <taxon>Geoalkalibacteraceae</taxon>
        <taxon>Geoalkalibacter</taxon>
    </lineage>
</organism>
<evidence type="ECO:0000256" key="1">
    <source>
        <dbReference type="ARBA" id="ARBA00022729"/>
    </source>
</evidence>
<evidence type="ECO:0000256" key="2">
    <source>
        <dbReference type="SAM" id="SignalP"/>
    </source>
</evidence>
<dbReference type="STRING" id="483547.GSUB_03780"/>
<dbReference type="GO" id="GO:0016491">
    <property type="term" value="F:oxidoreductase activity"/>
    <property type="evidence" value="ECO:0007669"/>
    <property type="project" value="TreeGrafter"/>
</dbReference>
<proteinExistence type="predicted"/>
<dbReference type="Proteomes" id="UP000035036">
    <property type="component" value="Chromosome"/>
</dbReference>
<accession>A0A0B5FUN3</accession>
<dbReference type="KEGG" id="gsb:GSUB_03780"/>
<feature type="chain" id="PRO_5002117122" evidence="2">
    <location>
        <begin position="23"/>
        <end position="418"/>
    </location>
</feature>